<proteinExistence type="predicted"/>
<dbReference type="EMBL" id="VBAM01000258">
    <property type="protein sequence ID" value="TMJ10977.1"/>
    <property type="molecule type" value="Genomic_DNA"/>
</dbReference>
<protein>
    <recommendedName>
        <fullName evidence="4">Right-handed parallel beta-helix repeat-containing protein</fullName>
    </recommendedName>
</protein>
<dbReference type="InterPro" id="IPR011050">
    <property type="entry name" value="Pectin_lyase_fold/virulence"/>
</dbReference>
<sequence>MSFRARIRTCVTWLLVIATGVATTPLLSAPSVAQAAPVLPALPNVYLNTTYAPPSGRTIFVPAGGDFQGALNAAQPGEVISLQAGATFTGPFTLPNKPGAGWIYVRTSAPDSTLPPPGTRIDPSYASLMPKIVVGGAQWNYVIQSASGAHHYRFVGVEIAPTPGTYLFTLIELGNPSNNIIFDRSYIHGDPGVGSRWGIDLGGASEAVVDSYISAMTSTSDPDTHGISVWDSPGPIKIVNNYIEASGENINFGGQDPSQQGLVPSDIEIRGNYLFKPLSWYVHSSTYAGTHWGVKNLFEMKNARRALIDGNIMENNWADQQDGFAIQFTPRNQSGGCPWCIVADITFTHNIVRHTRAGVHIIGTDNNQPSQPLQRLLMQNNLFADVGAFPGGTGPCCPPGLLVLMDNGTSQNVTFDHNTVLQTNNEFNVNDPQAGLVITNNI</sequence>
<comment type="caution">
    <text evidence="2">The sequence shown here is derived from an EMBL/GenBank/DDBJ whole genome shotgun (WGS) entry which is preliminary data.</text>
</comment>
<dbReference type="Proteomes" id="UP000320393">
    <property type="component" value="Unassembled WGS sequence"/>
</dbReference>
<evidence type="ECO:0000256" key="1">
    <source>
        <dbReference type="SAM" id="SignalP"/>
    </source>
</evidence>
<dbReference type="AlphaFoldDB" id="A0A537LTK5"/>
<evidence type="ECO:0000313" key="3">
    <source>
        <dbReference type="Proteomes" id="UP000320393"/>
    </source>
</evidence>
<feature type="signal peptide" evidence="1">
    <location>
        <begin position="1"/>
        <end position="35"/>
    </location>
</feature>
<dbReference type="SUPFAM" id="SSF51126">
    <property type="entry name" value="Pectin lyase-like"/>
    <property type="match status" value="2"/>
</dbReference>
<accession>A0A537LTK5</accession>
<reference evidence="2 3" key="1">
    <citation type="journal article" date="2019" name="Nat. Microbiol.">
        <title>Mediterranean grassland soil C-N compound turnover is dependent on rainfall and depth, and is mediated by genomically divergent microorganisms.</title>
        <authorList>
            <person name="Diamond S."/>
            <person name="Andeer P.F."/>
            <person name="Li Z."/>
            <person name="Crits-Christoph A."/>
            <person name="Burstein D."/>
            <person name="Anantharaman K."/>
            <person name="Lane K.R."/>
            <person name="Thomas B.C."/>
            <person name="Pan C."/>
            <person name="Northen T.R."/>
            <person name="Banfield J.F."/>
        </authorList>
    </citation>
    <scope>NUCLEOTIDE SEQUENCE [LARGE SCALE GENOMIC DNA]</scope>
    <source>
        <strain evidence="2">NP_5</strain>
    </source>
</reference>
<dbReference type="SMART" id="SM00710">
    <property type="entry name" value="PbH1"/>
    <property type="match status" value="5"/>
</dbReference>
<organism evidence="2 3">
    <name type="scientific">Candidatus Segetimicrobium genomatis</name>
    <dbReference type="NCBI Taxonomy" id="2569760"/>
    <lineage>
        <taxon>Bacteria</taxon>
        <taxon>Bacillati</taxon>
        <taxon>Candidatus Sysuimicrobiota</taxon>
        <taxon>Candidatus Sysuimicrobiia</taxon>
        <taxon>Candidatus Sysuimicrobiales</taxon>
        <taxon>Candidatus Segetimicrobiaceae</taxon>
        <taxon>Candidatus Segetimicrobium</taxon>
    </lineage>
</organism>
<feature type="chain" id="PRO_5022104035" description="Right-handed parallel beta-helix repeat-containing protein" evidence="1">
    <location>
        <begin position="36"/>
        <end position="442"/>
    </location>
</feature>
<dbReference type="InterPro" id="IPR006626">
    <property type="entry name" value="PbH1"/>
</dbReference>
<evidence type="ECO:0000313" key="2">
    <source>
        <dbReference type="EMBL" id="TMJ10977.1"/>
    </source>
</evidence>
<gene>
    <name evidence="2" type="ORF">E6H02_07345</name>
</gene>
<dbReference type="Gene3D" id="2.160.20.10">
    <property type="entry name" value="Single-stranded right-handed beta-helix, Pectin lyase-like"/>
    <property type="match status" value="1"/>
</dbReference>
<name>A0A537LTK5_9BACT</name>
<keyword evidence="1" id="KW-0732">Signal</keyword>
<dbReference type="InterPro" id="IPR012334">
    <property type="entry name" value="Pectin_lyas_fold"/>
</dbReference>
<evidence type="ECO:0008006" key="4">
    <source>
        <dbReference type="Google" id="ProtNLM"/>
    </source>
</evidence>
<feature type="non-terminal residue" evidence="2">
    <location>
        <position position="442"/>
    </location>
</feature>